<evidence type="ECO:0000256" key="1">
    <source>
        <dbReference type="SAM" id="MobiDB-lite"/>
    </source>
</evidence>
<dbReference type="SUPFAM" id="SSF53474">
    <property type="entry name" value="alpha/beta-Hydrolases"/>
    <property type="match status" value="1"/>
</dbReference>
<dbReference type="EMBL" id="KZ107846">
    <property type="protein sequence ID" value="OSS48431.1"/>
    <property type="molecule type" value="Genomic_DNA"/>
</dbReference>
<feature type="compositionally biased region" description="Basic and acidic residues" evidence="1">
    <location>
        <begin position="11"/>
        <end position="21"/>
    </location>
</feature>
<dbReference type="InterPro" id="IPR029058">
    <property type="entry name" value="AB_hydrolase_fold"/>
</dbReference>
<feature type="domain" description="AB hydrolase-1" evidence="2">
    <location>
        <begin position="123"/>
        <end position="399"/>
    </location>
</feature>
<dbReference type="Pfam" id="PF12697">
    <property type="entry name" value="Abhydrolase_6"/>
    <property type="match status" value="1"/>
</dbReference>
<accession>A0A1Y2LX71</accession>
<dbReference type="AlphaFoldDB" id="A0A1Y2LX71"/>
<dbReference type="Gene3D" id="3.40.50.1820">
    <property type="entry name" value="alpha/beta hydrolase"/>
    <property type="match status" value="1"/>
</dbReference>
<name>A0A1Y2LX71_EPING</name>
<evidence type="ECO:0000313" key="3">
    <source>
        <dbReference type="EMBL" id="OSS48431.1"/>
    </source>
</evidence>
<dbReference type="Proteomes" id="UP000193240">
    <property type="component" value="Unassembled WGS sequence"/>
</dbReference>
<keyword evidence="4" id="KW-1185">Reference proteome</keyword>
<evidence type="ECO:0000259" key="2">
    <source>
        <dbReference type="Pfam" id="PF12697"/>
    </source>
</evidence>
<dbReference type="OMA" id="HDWETFA"/>
<dbReference type="InterPro" id="IPR000073">
    <property type="entry name" value="AB_hydrolase_1"/>
</dbReference>
<feature type="compositionally biased region" description="Basic residues" evidence="1">
    <location>
        <begin position="1"/>
        <end position="10"/>
    </location>
</feature>
<proteinExistence type="predicted"/>
<sequence length="449" mass="49945">MVHLFHRSRNHPKEPDPKHALEPTLTPVPEKRVQEDSDSASSPERLIHNAVRRSNPGNPGTPMLADMPGSMPASEEQFTGFPEPEVSALSLDGKHGAKIRYTYYPAAPASSLGHNNRFSQTLIVFLNGLMLPRSSWDASINAFLEKRTKAGLPYPALLSYDRYGQGDSDRDPGDVDPPPCHGHDIMSAVRDLRQLTLQIWKEHLQRSSPTQSPCLVFVCNSIGCAIARLFTQTYPGTVVGMMFLDSIMANSDYTSIWPDPDAPGFDPQTLPGDVTVEQVRETRERYRSMFHPDVPNMEGLSRRNLATLLPDADGPRLEGWGGSGPYLTVVGHDWETFAEQSYLGSVHTPKVLTMTYANPTWQAYNSALTKITDEGRAIGPLIAINCGHFIQKDGPKFVSDELTSLLDRVVNRVEQVSERTPELRREMVRHSTDYGFQKQNSTDNYGGDI</sequence>
<dbReference type="InParanoid" id="A0A1Y2LX71"/>
<gene>
    <name evidence="3" type="ORF">B5807_07958</name>
</gene>
<protein>
    <recommendedName>
        <fullName evidence="2">AB hydrolase-1 domain-containing protein</fullName>
    </recommendedName>
</protein>
<organism evidence="3 4">
    <name type="scientific">Epicoccum nigrum</name>
    <name type="common">Soil fungus</name>
    <name type="synonym">Epicoccum purpurascens</name>
    <dbReference type="NCBI Taxonomy" id="105696"/>
    <lineage>
        <taxon>Eukaryota</taxon>
        <taxon>Fungi</taxon>
        <taxon>Dikarya</taxon>
        <taxon>Ascomycota</taxon>
        <taxon>Pezizomycotina</taxon>
        <taxon>Dothideomycetes</taxon>
        <taxon>Pleosporomycetidae</taxon>
        <taxon>Pleosporales</taxon>
        <taxon>Pleosporineae</taxon>
        <taxon>Didymellaceae</taxon>
        <taxon>Epicoccum</taxon>
    </lineage>
</organism>
<evidence type="ECO:0000313" key="4">
    <source>
        <dbReference type="Proteomes" id="UP000193240"/>
    </source>
</evidence>
<feature type="region of interest" description="Disordered" evidence="1">
    <location>
        <begin position="1"/>
        <end position="65"/>
    </location>
</feature>
<reference evidence="3 4" key="1">
    <citation type="journal article" date="2017" name="Genome Announc.">
        <title>Genome sequence of the saprophytic ascomycete Epicoccum nigrum ICMP 19927 strain isolated from New Zealand.</title>
        <authorList>
            <person name="Fokin M."/>
            <person name="Fleetwood D."/>
            <person name="Weir B.S."/>
            <person name="Villas-Boas S.G."/>
        </authorList>
    </citation>
    <scope>NUCLEOTIDE SEQUENCE [LARGE SCALE GENOMIC DNA]</scope>
    <source>
        <strain evidence="3 4">ICMP 19927</strain>
    </source>
</reference>